<keyword evidence="2" id="KW-1133">Transmembrane helix</keyword>
<dbReference type="STRING" id="616990.IV54_GL001030"/>
<proteinExistence type="predicted"/>
<feature type="region of interest" description="Disordered" evidence="1">
    <location>
        <begin position="40"/>
        <end position="105"/>
    </location>
</feature>
<protein>
    <recommendedName>
        <fullName evidence="6">Gram-positive cocci surface proteins LPxTG domain-containing protein</fullName>
    </recommendedName>
</protein>
<evidence type="ECO:0000256" key="1">
    <source>
        <dbReference type="SAM" id="MobiDB-lite"/>
    </source>
</evidence>
<evidence type="ECO:0000256" key="2">
    <source>
        <dbReference type="SAM" id="Phobius"/>
    </source>
</evidence>
<dbReference type="Proteomes" id="UP000051906">
    <property type="component" value="Unassembled WGS sequence"/>
</dbReference>
<feature type="signal peptide" evidence="3">
    <location>
        <begin position="1"/>
        <end position="26"/>
    </location>
</feature>
<evidence type="ECO:0008006" key="6">
    <source>
        <dbReference type="Google" id="ProtNLM"/>
    </source>
</evidence>
<organism evidence="4 5">
    <name type="scientific">Levilactobacillus paucivorans</name>
    <dbReference type="NCBI Taxonomy" id="616990"/>
    <lineage>
        <taxon>Bacteria</taxon>
        <taxon>Bacillati</taxon>
        <taxon>Bacillota</taxon>
        <taxon>Bacilli</taxon>
        <taxon>Lactobacillales</taxon>
        <taxon>Lactobacillaceae</taxon>
        <taxon>Levilactobacillus</taxon>
    </lineage>
</organism>
<feature type="compositionally biased region" description="Pro residues" evidence="1">
    <location>
        <begin position="46"/>
        <end position="62"/>
    </location>
</feature>
<dbReference type="RefSeq" id="WP_057877815.1">
    <property type="nucleotide sequence ID" value="NZ_JQCA01000029.1"/>
</dbReference>
<reference evidence="4 5" key="1">
    <citation type="journal article" date="2015" name="Genome Announc.">
        <title>Expanding the biotechnology potential of lactobacilli through comparative genomics of 213 strains and associated genera.</title>
        <authorList>
            <person name="Sun Z."/>
            <person name="Harris H.M."/>
            <person name="McCann A."/>
            <person name="Guo C."/>
            <person name="Argimon S."/>
            <person name="Zhang W."/>
            <person name="Yang X."/>
            <person name="Jeffery I.B."/>
            <person name="Cooney J.C."/>
            <person name="Kagawa T.F."/>
            <person name="Liu W."/>
            <person name="Song Y."/>
            <person name="Salvetti E."/>
            <person name="Wrobel A."/>
            <person name="Rasinkangas P."/>
            <person name="Parkhill J."/>
            <person name="Rea M.C."/>
            <person name="O'Sullivan O."/>
            <person name="Ritari J."/>
            <person name="Douillard F.P."/>
            <person name="Paul Ross R."/>
            <person name="Yang R."/>
            <person name="Briner A.E."/>
            <person name="Felis G.E."/>
            <person name="de Vos W.M."/>
            <person name="Barrangou R."/>
            <person name="Klaenhammer T.R."/>
            <person name="Caufield P.W."/>
            <person name="Cui Y."/>
            <person name="Zhang H."/>
            <person name="O'Toole P.W."/>
        </authorList>
    </citation>
    <scope>NUCLEOTIDE SEQUENCE [LARGE SCALE GENOMIC DNA]</scope>
    <source>
        <strain evidence="4 5">DSM 22467</strain>
    </source>
</reference>
<dbReference type="PATRIC" id="fig|616990.3.peg.1113"/>
<comment type="caution">
    <text evidence="4">The sequence shown here is derived from an EMBL/GenBank/DDBJ whole genome shotgun (WGS) entry which is preliminary data.</text>
</comment>
<dbReference type="AlphaFoldDB" id="A0A0R2LYU8"/>
<evidence type="ECO:0000313" key="4">
    <source>
        <dbReference type="EMBL" id="KRO04624.1"/>
    </source>
</evidence>
<name>A0A0R2LYU8_9LACO</name>
<feature type="transmembrane region" description="Helical" evidence="2">
    <location>
        <begin position="129"/>
        <end position="150"/>
    </location>
</feature>
<keyword evidence="3" id="KW-0732">Signal</keyword>
<feature type="compositionally biased region" description="Low complexity" evidence="1">
    <location>
        <begin position="93"/>
        <end position="104"/>
    </location>
</feature>
<keyword evidence="2" id="KW-0812">Transmembrane</keyword>
<accession>A0A0R2LYU8</accession>
<evidence type="ECO:0000313" key="5">
    <source>
        <dbReference type="Proteomes" id="UP000051906"/>
    </source>
</evidence>
<dbReference type="EMBL" id="JQCA01000029">
    <property type="protein sequence ID" value="KRO04624.1"/>
    <property type="molecule type" value="Genomic_DNA"/>
</dbReference>
<evidence type="ECO:0000256" key="3">
    <source>
        <dbReference type="SAM" id="SignalP"/>
    </source>
</evidence>
<keyword evidence="5" id="KW-1185">Reference proteome</keyword>
<sequence>MKKFIINLIMALALAVGIGVATPAFAATVDGTSGTTQTSVYIQGYPVPPTPEPTPEPKPVPEPSKVHTGSGADLPVVPDKPSGKKTTNKDKTNNPVNNPTKSNKLGTIVKAGSADLVAGRLPQTNESRVFLTSLVGLLLLIVLVLAMSVYRQARLLNERG</sequence>
<keyword evidence="2" id="KW-0472">Membrane</keyword>
<dbReference type="NCBIfam" id="TIGR01167">
    <property type="entry name" value="LPXTG_anchor"/>
    <property type="match status" value="1"/>
</dbReference>
<gene>
    <name evidence="4" type="ORF">IV54_GL001030</name>
</gene>
<feature type="chain" id="PRO_5006420283" description="Gram-positive cocci surface proteins LPxTG domain-containing protein" evidence="3">
    <location>
        <begin position="27"/>
        <end position="160"/>
    </location>
</feature>